<dbReference type="Pfam" id="PF19952">
    <property type="entry name" value="DUF6414"/>
    <property type="match status" value="1"/>
</dbReference>
<dbReference type="Proteomes" id="UP000198752">
    <property type="component" value="Unassembled WGS sequence"/>
</dbReference>
<gene>
    <name evidence="1" type="ORF">SAMN02982927_00653</name>
</gene>
<organism evidence="1 2">
    <name type="scientific">Sporolactobacillus nakayamae</name>
    <dbReference type="NCBI Taxonomy" id="269670"/>
    <lineage>
        <taxon>Bacteria</taxon>
        <taxon>Bacillati</taxon>
        <taxon>Bacillota</taxon>
        <taxon>Bacilli</taxon>
        <taxon>Bacillales</taxon>
        <taxon>Sporolactobacillaceae</taxon>
        <taxon>Sporolactobacillus</taxon>
    </lineage>
</organism>
<proteinExistence type="predicted"/>
<dbReference type="AlphaFoldDB" id="A0A1I2P075"/>
<keyword evidence="2" id="KW-1185">Reference proteome</keyword>
<sequence>MKEIVYLDINLINSVLAQLNGSVPTTVASEVATAKEVGQATSSQKVKNSEINAQMVVGAKLARQTVEGETTDEKILDSQKDIMNKIFHDHLLDVLIDNLQGKIRQDNTNTDFREGDFLFTESAYNFYDFEMINKLTNMNSMSGIFNFGKSVEEEEEEDQIRKLAAQKITNNQAKNQRVFEARQAVKNLDAGINNINLLHNISSYFAEAFRNKAIIQYFGNVGIIDKQFLREPPESIVLRTDQNRKVKVLSRLIGLKEHITQEDELQKLFNGASFEINRIPSIFFDLFLSPWGIIHEGDRLVTPIAIFYE</sequence>
<dbReference type="EMBL" id="FOOY01000004">
    <property type="protein sequence ID" value="SFG09542.1"/>
    <property type="molecule type" value="Genomic_DNA"/>
</dbReference>
<evidence type="ECO:0000313" key="1">
    <source>
        <dbReference type="EMBL" id="SFG09542.1"/>
    </source>
</evidence>
<dbReference type="OrthoDB" id="1937560at2"/>
<name>A0A1I2P075_9BACL</name>
<dbReference type="InterPro" id="IPR045633">
    <property type="entry name" value="DUF6414"/>
</dbReference>
<dbReference type="RefSeq" id="WP_093670033.1">
    <property type="nucleotide sequence ID" value="NZ_FOOY01000004.1"/>
</dbReference>
<evidence type="ECO:0000313" key="2">
    <source>
        <dbReference type="Proteomes" id="UP000198752"/>
    </source>
</evidence>
<accession>A0A1I2P075</accession>
<protein>
    <submittedName>
        <fullName evidence="1">Uncharacterized protein</fullName>
    </submittedName>
</protein>
<reference evidence="2" key="1">
    <citation type="submission" date="2016-10" db="EMBL/GenBank/DDBJ databases">
        <authorList>
            <person name="Varghese N."/>
            <person name="Submissions S."/>
        </authorList>
    </citation>
    <scope>NUCLEOTIDE SEQUENCE [LARGE SCALE GENOMIC DNA]</scope>
    <source>
        <strain evidence="2">ATCC 700379</strain>
    </source>
</reference>